<dbReference type="SUPFAM" id="SSF56784">
    <property type="entry name" value="HAD-like"/>
    <property type="match status" value="1"/>
</dbReference>
<proteinExistence type="predicted"/>
<dbReference type="Gene3D" id="3.40.50.1000">
    <property type="entry name" value="HAD superfamily/HAD-like"/>
    <property type="match status" value="1"/>
</dbReference>
<accession>A0A2P5SYD5</accession>
<dbReference type="Proteomes" id="UP000296034">
    <property type="component" value="Unassembled WGS sequence"/>
</dbReference>
<comment type="caution">
    <text evidence="3">The sequence shown here is derived from an EMBL/GenBank/DDBJ whole genome shotgun (WGS) entry which is preliminary data.</text>
</comment>
<dbReference type="NCBIfam" id="TIGR01545">
    <property type="entry name" value="YfhB_g-proteo"/>
    <property type="match status" value="1"/>
</dbReference>
<dbReference type="Pfam" id="PF12710">
    <property type="entry name" value="HAD"/>
    <property type="match status" value="1"/>
</dbReference>
<keyword evidence="1" id="KW-0479">Metal-binding</keyword>
<organism evidence="3 4">
    <name type="scientific">Candidatus Pantoea edessiphila</name>
    <dbReference type="NCBI Taxonomy" id="2044610"/>
    <lineage>
        <taxon>Bacteria</taxon>
        <taxon>Pseudomonadati</taxon>
        <taxon>Pseudomonadota</taxon>
        <taxon>Gammaproteobacteria</taxon>
        <taxon>Enterobacterales</taxon>
        <taxon>Erwiniaceae</taxon>
        <taxon>Pantoea</taxon>
    </lineage>
</organism>
<sequence>MLGHIQRRRVVFFDLDGTLHKQDIFGSFIIYLLINYPLNIIVLLLLLPVIALGLVIKGFSARFPMSLLLWSLTVGRNEHLSSIIEKEFVKLFKSHIKIFPIVQKELINYLNDDTDVWIITGSPQKLVEDIYCDFPFFKRVNLIASVMERRWGGLVLKTRCLGYEKVIQLEKKIGAPLKLYSGYSDSKKDDPLLVFCQKRWRVTPCGILKKI</sequence>
<name>A0A2P5SYD5_9GAMM</name>
<dbReference type="AlphaFoldDB" id="A0A2P5SYD5"/>
<keyword evidence="2" id="KW-1133">Transmembrane helix</keyword>
<keyword evidence="2" id="KW-0812">Transmembrane</keyword>
<evidence type="ECO:0000256" key="1">
    <source>
        <dbReference type="ARBA" id="ARBA00022723"/>
    </source>
</evidence>
<dbReference type="Gene3D" id="1.20.1440.100">
    <property type="entry name" value="SG protein - dephosphorylation function"/>
    <property type="match status" value="1"/>
</dbReference>
<evidence type="ECO:0000313" key="4">
    <source>
        <dbReference type="Proteomes" id="UP000296034"/>
    </source>
</evidence>
<evidence type="ECO:0000313" key="3">
    <source>
        <dbReference type="EMBL" id="PPI87349.1"/>
    </source>
</evidence>
<dbReference type="InterPro" id="IPR036412">
    <property type="entry name" value="HAD-like_sf"/>
</dbReference>
<dbReference type="RefSeq" id="WP_136131345.1">
    <property type="nucleotide sequence ID" value="NZ_PDKS01000001.1"/>
</dbReference>
<evidence type="ECO:0000256" key="2">
    <source>
        <dbReference type="SAM" id="Phobius"/>
    </source>
</evidence>
<dbReference type="OrthoDB" id="6545830at2"/>
<reference evidence="3 4" key="1">
    <citation type="journal article" date="2018" name="Genome Biol. Evol.">
        <title>Cladogenesis and Genomic Streamlining in Extracellular Endosymbionts of Tropical Stink Bugs.</title>
        <authorList>
            <person name="Otero-Bravo A."/>
            <person name="Goffredi S."/>
            <person name="Sabree Z.L."/>
        </authorList>
    </citation>
    <scope>NUCLEOTIDE SEQUENCE [LARGE SCALE GENOMIC DNA]</scope>
    <source>
        <strain evidence="3 4">SoET</strain>
    </source>
</reference>
<dbReference type="GO" id="GO:0046872">
    <property type="term" value="F:metal ion binding"/>
    <property type="evidence" value="ECO:0007669"/>
    <property type="project" value="UniProtKB-KW"/>
</dbReference>
<dbReference type="InterPro" id="IPR006435">
    <property type="entry name" value="HAD-SF_hydro_IF_YfhB"/>
</dbReference>
<gene>
    <name evidence="3" type="ORF">CRV11_00185</name>
</gene>
<dbReference type="InterPro" id="IPR023214">
    <property type="entry name" value="HAD_sf"/>
</dbReference>
<protein>
    <submittedName>
        <fullName evidence="3">Phosphatidylglycerophosphatase C</fullName>
    </submittedName>
</protein>
<feature type="transmembrane region" description="Helical" evidence="2">
    <location>
        <begin position="28"/>
        <end position="56"/>
    </location>
</feature>
<keyword evidence="2" id="KW-0472">Membrane</keyword>
<dbReference type="EMBL" id="PDKS01000001">
    <property type="protein sequence ID" value="PPI87349.1"/>
    <property type="molecule type" value="Genomic_DNA"/>
</dbReference>